<keyword evidence="3" id="KW-0336">GPI-anchor</keyword>
<evidence type="ECO:0000256" key="2">
    <source>
        <dbReference type="ARBA" id="ARBA00022475"/>
    </source>
</evidence>
<keyword evidence="7" id="KW-0325">Glycoprotein</keyword>
<evidence type="ECO:0000256" key="9">
    <source>
        <dbReference type="ARBA" id="ARBA00035011"/>
    </source>
</evidence>
<dbReference type="PROSITE" id="PS51485">
    <property type="entry name" value="PHYTOCYANIN"/>
    <property type="match status" value="1"/>
</dbReference>
<evidence type="ECO:0000256" key="1">
    <source>
        <dbReference type="ARBA" id="ARBA00004609"/>
    </source>
</evidence>
<keyword evidence="5" id="KW-0472">Membrane</keyword>
<keyword evidence="14" id="KW-1185">Reference proteome</keyword>
<dbReference type="FunFam" id="2.60.40.420:FF:000010">
    <property type="entry name" value="Early nodulin-like protein 1"/>
    <property type="match status" value="1"/>
</dbReference>
<dbReference type="AlphaFoldDB" id="A0A6A1WV65"/>
<evidence type="ECO:0000313" key="13">
    <source>
        <dbReference type="EMBL" id="KAB1226610.1"/>
    </source>
</evidence>
<dbReference type="CDD" id="cd11019">
    <property type="entry name" value="OsENODL1_like"/>
    <property type="match status" value="1"/>
</dbReference>
<feature type="signal peptide" evidence="11">
    <location>
        <begin position="1"/>
        <end position="24"/>
    </location>
</feature>
<sequence>MGFKSFLGFLMFVIFMGFLNSCQAYEFLVGGKDGWGLNPSENYNHWAERNRFQINDTLLFKYYKNGSDSVLVVTKDSYYSCNTTNPIQSLTDGTSIFKFDRSGPFFFISGSGDNCQKGQKLVVVVLAVRNKTHQAPSPSPSPEREPPVSPAPTLDGTPASPSPSPEREPPLSPAPTLDSTPASDGKSQTYDLQDVRHRILSICFVVYFFCLL</sequence>
<dbReference type="PANTHER" id="PTHR33021:SF185">
    <property type="entry name" value="EARLY NODULIN-LIKE PROTEIN 3-RELATED"/>
    <property type="match status" value="1"/>
</dbReference>
<dbReference type="InterPro" id="IPR039391">
    <property type="entry name" value="Phytocyanin-like"/>
</dbReference>
<accession>A0A6A1WV65</accession>
<evidence type="ECO:0000256" key="3">
    <source>
        <dbReference type="ARBA" id="ARBA00022622"/>
    </source>
</evidence>
<keyword evidence="2" id="KW-1003">Cell membrane</keyword>
<keyword evidence="6" id="KW-1015">Disulfide bond</keyword>
<evidence type="ECO:0000313" key="14">
    <source>
        <dbReference type="Proteomes" id="UP000516437"/>
    </source>
</evidence>
<evidence type="ECO:0000256" key="4">
    <source>
        <dbReference type="ARBA" id="ARBA00022729"/>
    </source>
</evidence>
<dbReference type="GO" id="GO:0098552">
    <property type="term" value="C:side of membrane"/>
    <property type="evidence" value="ECO:0007669"/>
    <property type="project" value="UniProtKB-KW"/>
</dbReference>
<dbReference type="InterPro" id="IPR003245">
    <property type="entry name" value="Phytocyanin_dom"/>
</dbReference>
<dbReference type="Gene3D" id="2.60.40.420">
    <property type="entry name" value="Cupredoxins - blue copper proteins"/>
    <property type="match status" value="1"/>
</dbReference>
<feature type="compositionally biased region" description="Polar residues" evidence="10">
    <location>
        <begin position="177"/>
        <end position="189"/>
    </location>
</feature>
<evidence type="ECO:0000256" key="10">
    <source>
        <dbReference type="SAM" id="MobiDB-lite"/>
    </source>
</evidence>
<dbReference type="Pfam" id="PF02298">
    <property type="entry name" value="Cu_bind_like"/>
    <property type="match status" value="1"/>
</dbReference>
<feature type="region of interest" description="Disordered" evidence="10">
    <location>
        <begin position="133"/>
        <end position="189"/>
    </location>
</feature>
<evidence type="ECO:0000256" key="7">
    <source>
        <dbReference type="ARBA" id="ARBA00023180"/>
    </source>
</evidence>
<evidence type="ECO:0000256" key="6">
    <source>
        <dbReference type="ARBA" id="ARBA00023157"/>
    </source>
</evidence>
<proteinExistence type="inferred from homology"/>
<organism evidence="13 14">
    <name type="scientific">Morella rubra</name>
    <name type="common">Chinese bayberry</name>
    <dbReference type="NCBI Taxonomy" id="262757"/>
    <lineage>
        <taxon>Eukaryota</taxon>
        <taxon>Viridiplantae</taxon>
        <taxon>Streptophyta</taxon>
        <taxon>Embryophyta</taxon>
        <taxon>Tracheophyta</taxon>
        <taxon>Spermatophyta</taxon>
        <taxon>Magnoliopsida</taxon>
        <taxon>eudicotyledons</taxon>
        <taxon>Gunneridae</taxon>
        <taxon>Pentapetalae</taxon>
        <taxon>rosids</taxon>
        <taxon>fabids</taxon>
        <taxon>Fagales</taxon>
        <taxon>Myricaceae</taxon>
        <taxon>Morella</taxon>
    </lineage>
</organism>
<dbReference type="InterPro" id="IPR041846">
    <property type="entry name" value="ENL_dom"/>
</dbReference>
<dbReference type="SUPFAM" id="SSF49503">
    <property type="entry name" value="Cupredoxins"/>
    <property type="match status" value="1"/>
</dbReference>
<dbReference type="GO" id="GO:0005886">
    <property type="term" value="C:plasma membrane"/>
    <property type="evidence" value="ECO:0007669"/>
    <property type="project" value="UniProtKB-SubCell"/>
</dbReference>
<comment type="subcellular location">
    <subcellularLocation>
        <location evidence="1">Cell membrane</location>
        <topology evidence="1">Lipid-anchor</topology>
        <topology evidence="1">GPI-anchor</topology>
    </subcellularLocation>
</comment>
<dbReference type="OrthoDB" id="2015640at2759"/>
<reference evidence="13 14" key="1">
    <citation type="journal article" date="2019" name="Plant Biotechnol. J.">
        <title>The red bayberry genome and genetic basis of sex determination.</title>
        <authorList>
            <person name="Jia H.M."/>
            <person name="Jia H.J."/>
            <person name="Cai Q.L."/>
            <person name="Wang Y."/>
            <person name="Zhao H.B."/>
            <person name="Yang W.F."/>
            <person name="Wang G.Y."/>
            <person name="Li Y.H."/>
            <person name="Zhan D.L."/>
            <person name="Shen Y.T."/>
            <person name="Niu Q.F."/>
            <person name="Chang L."/>
            <person name="Qiu J."/>
            <person name="Zhao L."/>
            <person name="Xie H.B."/>
            <person name="Fu W.Y."/>
            <person name="Jin J."/>
            <person name="Li X.W."/>
            <person name="Jiao Y."/>
            <person name="Zhou C.C."/>
            <person name="Tu T."/>
            <person name="Chai C.Y."/>
            <person name="Gao J.L."/>
            <person name="Fan L.J."/>
            <person name="van de Weg E."/>
            <person name="Wang J.Y."/>
            <person name="Gao Z.S."/>
        </authorList>
    </citation>
    <scope>NUCLEOTIDE SEQUENCE [LARGE SCALE GENOMIC DNA]</scope>
    <source>
        <tissue evidence="13">Leaves</tissue>
    </source>
</reference>
<feature type="chain" id="PRO_5025589400" evidence="11">
    <location>
        <begin position="25"/>
        <end position="212"/>
    </location>
</feature>
<dbReference type="PANTHER" id="PTHR33021">
    <property type="entry name" value="BLUE COPPER PROTEIN"/>
    <property type="match status" value="1"/>
</dbReference>
<gene>
    <name evidence="13" type="ORF">CJ030_MR1G023381</name>
</gene>
<evidence type="ECO:0000259" key="12">
    <source>
        <dbReference type="PROSITE" id="PS51485"/>
    </source>
</evidence>
<comment type="similarity">
    <text evidence="9">Belongs to the early nodulin-like (ENODL) family.</text>
</comment>
<evidence type="ECO:0000256" key="8">
    <source>
        <dbReference type="ARBA" id="ARBA00023288"/>
    </source>
</evidence>
<comment type="caution">
    <text evidence="13">The sequence shown here is derived from an EMBL/GenBank/DDBJ whole genome shotgun (WGS) entry which is preliminary data.</text>
</comment>
<dbReference type="EMBL" id="RXIC02000019">
    <property type="protein sequence ID" value="KAB1226610.1"/>
    <property type="molecule type" value="Genomic_DNA"/>
</dbReference>
<evidence type="ECO:0000256" key="5">
    <source>
        <dbReference type="ARBA" id="ARBA00023136"/>
    </source>
</evidence>
<keyword evidence="4 11" id="KW-0732">Signal</keyword>
<dbReference type="InterPro" id="IPR008972">
    <property type="entry name" value="Cupredoxin"/>
</dbReference>
<evidence type="ECO:0000256" key="11">
    <source>
        <dbReference type="SAM" id="SignalP"/>
    </source>
</evidence>
<dbReference type="GO" id="GO:0009055">
    <property type="term" value="F:electron transfer activity"/>
    <property type="evidence" value="ECO:0007669"/>
    <property type="project" value="InterPro"/>
</dbReference>
<keyword evidence="8" id="KW-0449">Lipoprotein</keyword>
<feature type="domain" description="Phytocyanin" evidence="12">
    <location>
        <begin position="25"/>
        <end position="127"/>
    </location>
</feature>
<dbReference type="Proteomes" id="UP000516437">
    <property type="component" value="Chromosome 1"/>
</dbReference>
<name>A0A6A1WV65_9ROSI</name>
<protein>
    <submittedName>
        <fullName evidence="13">Early nodulin-like protein 1</fullName>
    </submittedName>
</protein>